<dbReference type="SUPFAM" id="SSF50978">
    <property type="entry name" value="WD40 repeat-like"/>
    <property type="match status" value="1"/>
</dbReference>
<dbReference type="Gene3D" id="2.130.10.10">
    <property type="entry name" value="YVTN repeat-like/Quinoprotein amine dehydrogenase"/>
    <property type="match status" value="3"/>
</dbReference>
<evidence type="ECO:0000256" key="5">
    <source>
        <dbReference type="ARBA" id="ARBA00022777"/>
    </source>
</evidence>
<feature type="domain" description="Protein kinase" evidence="8">
    <location>
        <begin position="39"/>
        <end position="298"/>
    </location>
</feature>
<dbReference type="SMART" id="SM00220">
    <property type="entry name" value="S_TKc"/>
    <property type="match status" value="1"/>
</dbReference>
<sequence length="1072" mass="116196">MNEPVISNNDRAELDTLPLESNAPAIPITGSAARRFGDYELLSEIARGGMGVVYRAKQSKLNRIVALKMILSGRFASPEDVKRFYTEAEAAAKLDHPGIVPVYEVGEHEGQHFFSMGFVDGKSLAARVADGPLPPQEAVELVRRIAEAIAYAHERGVIHRDLKPANVLLDKQGVPRVSDFGLAKNIENDSGLTRSGMVMGTPSFMPPEQASGDLQTVGPLSDVYSVGAILYCLLTGRPPFQAATSVETLLQVMAAEPVSPRQLNAQVPQDLETICLKCLEKDPRQRYPSAIALSEELVRFSKGEPILARPISHSERAWRLAKRNPLVAGLIAAVLVSLVVGIGVSGYFAKSNAGLAEQNKKKADEYRQLAEQEERARKVADFRSYQSQLGLVLGTVESDLELSRAAALPVLAKKTWEANILKKKIPLAWSPPNGKQLGALSDVSNRNTVAIAAGTTTYLVDCSSLKILTSYAAPSTDLQEGTSLQLAPWSVALSRDGRTLACFYKDNLVVINVDTSKQQAIPHTYEKIAITKFTHEGDKLLLCEDSVIRVLETTKWACTQTLEIGDSITALALSCDATLLATGDMSGRIVVAKVASLEKLSYVAGEFRDRVIVQFPGCSYQLVGQDSAQFETLATGIDRHATAVTSLHFGSDGDLLSGDYRGFVFRWGVTESGEMKSQFKKRIAGDAVRGITAQKARVHFACGRDLHIASQSLTDWNRVACDEWGVPAVLAVEDGVLLIMRGEAIRLQDDSLGNFSLARRVSLPSRFKEYSEQQEPSSISSMVDISPAGSHVCMFDLADKRVKLFDLSQNRMVWARELTNVLKLSFSDNGKSIVALQFGSKEPAGGQALILDVTTGETTQRVEDVFPVRWHSIDGKPYAATSGRLDVLLSQNDMLMVAHFEGLHIQALGSSTPLKLTAEGSSGPYEDLMSAKDTVFANTSISSTILELQTVPVPKALNSFTSGKQAKLLAARPGVTVINPFGTGDVIVRDWKTGQEISLASAEKVICAAVHPESSRVVVAYHNGTFVLWDTDFGEPLCTLLRTTQPIIAVSFSADGTSLNAVDRLGAVYTWK</sequence>
<dbReference type="GO" id="GO:0005524">
    <property type="term" value="F:ATP binding"/>
    <property type="evidence" value="ECO:0007669"/>
    <property type="project" value="UniProtKB-KW"/>
</dbReference>
<dbReference type="FunFam" id="1.10.510.10:FF:000021">
    <property type="entry name" value="Serine/threonine protein kinase"/>
    <property type="match status" value="1"/>
</dbReference>
<proteinExistence type="predicted"/>
<evidence type="ECO:0000256" key="7">
    <source>
        <dbReference type="SAM" id="Phobius"/>
    </source>
</evidence>
<dbReference type="PROSITE" id="PS50011">
    <property type="entry name" value="PROTEIN_KINASE_DOM"/>
    <property type="match status" value="1"/>
</dbReference>
<keyword evidence="5 9" id="KW-0418">Kinase</keyword>
<dbReference type="CDD" id="cd14014">
    <property type="entry name" value="STKc_PknB_like"/>
    <property type="match status" value="1"/>
</dbReference>
<name>A0A517YFT4_9BACT</name>
<dbReference type="SMART" id="SM00320">
    <property type="entry name" value="WD40"/>
    <property type="match status" value="4"/>
</dbReference>
<dbReference type="GO" id="GO:0004674">
    <property type="term" value="F:protein serine/threonine kinase activity"/>
    <property type="evidence" value="ECO:0007669"/>
    <property type="project" value="UniProtKB-KW"/>
</dbReference>
<accession>A0A517YFT4</accession>
<dbReference type="Proteomes" id="UP000315017">
    <property type="component" value="Chromosome"/>
</dbReference>
<keyword evidence="7" id="KW-0812">Transmembrane</keyword>
<dbReference type="OrthoDB" id="500858at2"/>
<dbReference type="EC" id="2.7.11.1" evidence="1"/>
<feature type="transmembrane region" description="Helical" evidence="7">
    <location>
        <begin position="326"/>
        <end position="349"/>
    </location>
</feature>
<dbReference type="InterPro" id="IPR011009">
    <property type="entry name" value="Kinase-like_dom_sf"/>
</dbReference>
<keyword evidence="4" id="KW-0547">Nucleotide-binding</keyword>
<dbReference type="PROSITE" id="PS00108">
    <property type="entry name" value="PROTEIN_KINASE_ST"/>
    <property type="match status" value="1"/>
</dbReference>
<dbReference type="InterPro" id="IPR001680">
    <property type="entry name" value="WD40_rpt"/>
</dbReference>
<keyword evidence="7" id="KW-0472">Membrane</keyword>
<dbReference type="RefSeq" id="WP_145092382.1">
    <property type="nucleotide sequence ID" value="NZ_CP036274.1"/>
</dbReference>
<evidence type="ECO:0000256" key="6">
    <source>
        <dbReference type="ARBA" id="ARBA00022840"/>
    </source>
</evidence>
<dbReference type="AlphaFoldDB" id="A0A517YFT4"/>
<evidence type="ECO:0000256" key="4">
    <source>
        <dbReference type="ARBA" id="ARBA00022741"/>
    </source>
</evidence>
<keyword evidence="2" id="KW-0723">Serine/threonine-protein kinase</keyword>
<dbReference type="PANTHER" id="PTHR43289">
    <property type="entry name" value="MITOGEN-ACTIVATED PROTEIN KINASE KINASE KINASE 20-RELATED"/>
    <property type="match status" value="1"/>
</dbReference>
<reference evidence="9 10" key="1">
    <citation type="submission" date="2019-02" db="EMBL/GenBank/DDBJ databases">
        <title>Deep-cultivation of Planctomycetes and their phenomic and genomic characterization uncovers novel biology.</title>
        <authorList>
            <person name="Wiegand S."/>
            <person name="Jogler M."/>
            <person name="Boedeker C."/>
            <person name="Pinto D."/>
            <person name="Vollmers J."/>
            <person name="Rivas-Marin E."/>
            <person name="Kohn T."/>
            <person name="Peeters S.H."/>
            <person name="Heuer A."/>
            <person name="Rast P."/>
            <person name="Oberbeckmann S."/>
            <person name="Bunk B."/>
            <person name="Jeske O."/>
            <person name="Meyerdierks A."/>
            <person name="Storesund J.E."/>
            <person name="Kallscheuer N."/>
            <person name="Luecker S."/>
            <person name="Lage O.M."/>
            <person name="Pohl T."/>
            <person name="Merkel B.J."/>
            <person name="Hornburger P."/>
            <person name="Mueller R.-W."/>
            <person name="Bruemmer F."/>
            <person name="Labrenz M."/>
            <person name="Spormann A.M."/>
            <person name="Op den Camp H."/>
            <person name="Overmann J."/>
            <person name="Amann R."/>
            <person name="Jetten M.S.M."/>
            <person name="Mascher T."/>
            <person name="Medema M.H."/>
            <person name="Devos D.P."/>
            <person name="Kaster A.-K."/>
            <person name="Ovreas L."/>
            <person name="Rohde M."/>
            <person name="Galperin M.Y."/>
            <person name="Jogler C."/>
        </authorList>
    </citation>
    <scope>NUCLEOTIDE SEQUENCE [LARGE SCALE GENOMIC DNA]</scope>
    <source>
        <strain evidence="9 10">ETA_A8</strain>
    </source>
</reference>
<dbReference type="InterPro" id="IPR000719">
    <property type="entry name" value="Prot_kinase_dom"/>
</dbReference>
<dbReference type="KEGG" id="aagg:ETAA8_41950"/>
<evidence type="ECO:0000256" key="2">
    <source>
        <dbReference type="ARBA" id="ARBA00022527"/>
    </source>
</evidence>
<dbReference type="Gene3D" id="1.10.510.10">
    <property type="entry name" value="Transferase(Phosphotransferase) domain 1"/>
    <property type="match status" value="1"/>
</dbReference>
<dbReference type="SUPFAM" id="SSF56112">
    <property type="entry name" value="Protein kinase-like (PK-like)"/>
    <property type="match status" value="1"/>
</dbReference>
<evidence type="ECO:0000256" key="3">
    <source>
        <dbReference type="ARBA" id="ARBA00022679"/>
    </source>
</evidence>
<evidence type="ECO:0000313" key="10">
    <source>
        <dbReference type="Proteomes" id="UP000315017"/>
    </source>
</evidence>
<evidence type="ECO:0000259" key="8">
    <source>
        <dbReference type="PROSITE" id="PS50011"/>
    </source>
</evidence>
<dbReference type="InterPro" id="IPR008271">
    <property type="entry name" value="Ser/Thr_kinase_AS"/>
</dbReference>
<keyword evidence="6" id="KW-0067">ATP-binding</keyword>
<keyword evidence="7" id="KW-1133">Transmembrane helix</keyword>
<evidence type="ECO:0000313" key="9">
    <source>
        <dbReference type="EMBL" id="QDU29088.1"/>
    </source>
</evidence>
<keyword evidence="10" id="KW-1185">Reference proteome</keyword>
<evidence type="ECO:0000256" key="1">
    <source>
        <dbReference type="ARBA" id="ARBA00012513"/>
    </source>
</evidence>
<gene>
    <name evidence="9" type="primary">prkC_11</name>
    <name evidence="9" type="ORF">ETAA8_41950</name>
</gene>
<organism evidence="9 10">
    <name type="scientific">Anatilimnocola aggregata</name>
    <dbReference type="NCBI Taxonomy" id="2528021"/>
    <lineage>
        <taxon>Bacteria</taxon>
        <taxon>Pseudomonadati</taxon>
        <taxon>Planctomycetota</taxon>
        <taxon>Planctomycetia</taxon>
        <taxon>Pirellulales</taxon>
        <taxon>Pirellulaceae</taxon>
        <taxon>Anatilimnocola</taxon>
    </lineage>
</organism>
<keyword evidence="3 9" id="KW-0808">Transferase</keyword>
<dbReference type="EMBL" id="CP036274">
    <property type="protein sequence ID" value="QDU29088.1"/>
    <property type="molecule type" value="Genomic_DNA"/>
</dbReference>
<dbReference type="InterPro" id="IPR015943">
    <property type="entry name" value="WD40/YVTN_repeat-like_dom_sf"/>
</dbReference>
<dbReference type="InterPro" id="IPR036322">
    <property type="entry name" value="WD40_repeat_dom_sf"/>
</dbReference>
<dbReference type="PANTHER" id="PTHR43289:SF6">
    <property type="entry name" value="SERINE_THREONINE-PROTEIN KINASE NEKL-3"/>
    <property type="match status" value="1"/>
</dbReference>
<dbReference type="Gene3D" id="3.30.200.20">
    <property type="entry name" value="Phosphorylase Kinase, domain 1"/>
    <property type="match status" value="1"/>
</dbReference>
<dbReference type="Pfam" id="PF00069">
    <property type="entry name" value="Pkinase"/>
    <property type="match status" value="1"/>
</dbReference>
<protein>
    <recommendedName>
        <fullName evidence="1">non-specific serine/threonine protein kinase</fullName>
        <ecNumber evidence="1">2.7.11.1</ecNumber>
    </recommendedName>
</protein>